<feature type="region of interest" description="Disordered" evidence="7">
    <location>
        <begin position="195"/>
        <end position="222"/>
    </location>
</feature>
<evidence type="ECO:0000256" key="1">
    <source>
        <dbReference type="ARBA" id="ARBA00004479"/>
    </source>
</evidence>
<protein>
    <recommendedName>
        <fullName evidence="12">CD99 antigen-like protein 2</fullName>
    </recommendedName>
</protein>
<keyword evidence="4 9" id="KW-0732">Signal</keyword>
<evidence type="ECO:0000313" key="11">
    <source>
        <dbReference type="Proteomes" id="UP001152803"/>
    </source>
</evidence>
<evidence type="ECO:0000256" key="4">
    <source>
        <dbReference type="ARBA" id="ARBA00022729"/>
    </source>
</evidence>
<evidence type="ECO:0000256" key="3">
    <source>
        <dbReference type="ARBA" id="ARBA00022692"/>
    </source>
</evidence>
<dbReference type="GO" id="GO:2000391">
    <property type="term" value="P:positive regulation of neutrophil extravasation"/>
    <property type="evidence" value="ECO:0007669"/>
    <property type="project" value="TreeGrafter"/>
</dbReference>
<comment type="caution">
    <text evidence="10">The sequence shown here is derived from an EMBL/GenBank/DDBJ whole genome shotgun (WGS) entry which is preliminary data.</text>
</comment>
<feature type="chain" id="PRO_5040517588" description="CD99 antigen-like protein 2" evidence="9">
    <location>
        <begin position="17"/>
        <end position="222"/>
    </location>
</feature>
<feature type="signal peptide" evidence="9">
    <location>
        <begin position="1"/>
        <end position="16"/>
    </location>
</feature>
<dbReference type="OrthoDB" id="8963727at2759"/>
<dbReference type="Proteomes" id="UP001152803">
    <property type="component" value="Unassembled WGS sequence"/>
</dbReference>
<evidence type="ECO:0000256" key="9">
    <source>
        <dbReference type="SAM" id="SignalP"/>
    </source>
</evidence>
<organism evidence="10 11">
    <name type="scientific">Conger conger</name>
    <name type="common">Conger eel</name>
    <name type="synonym">Muraena conger</name>
    <dbReference type="NCBI Taxonomy" id="82655"/>
    <lineage>
        <taxon>Eukaryota</taxon>
        <taxon>Metazoa</taxon>
        <taxon>Chordata</taxon>
        <taxon>Craniata</taxon>
        <taxon>Vertebrata</taxon>
        <taxon>Euteleostomi</taxon>
        <taxon>Actinopterygii</taxon>
        <taxon>Neopterygii</taxon>
        <taxon>Teleostei</taxon>
        <taxon>Anguilliformes</taxon>
        <taxon>Congridae</taxon>
        <taxon>Conger</taxon>
    </lineage>
</organism>
<comment type="subcellular location">
    <subcellularLocation>
        <location evidence="1">Membrane</location>
        <topology evidence="1">Single-pass type I membrane protein</topology>
    </subcellularLocation>
</comment>
<dbReference type="PANTHER" id="PTHR15076:SF15">
    <property type="entry name" value="CD99 ANTIGEN"/>
    <property type="match status" value="1"/>
</dbReference>
<evidence type="ECO:0000256" key="5">
    <source>
        <dbReference type="ARBA" id="ARBA00022989"/>
    </source>
</evidence>
<dbReference type="AlphaFoldDB" id="A0A9Q1D1K1"/>
<dbReference type="PANTHER" id="PTHR15076">
    <property type="entry name" value="CD99/MIC2 PROTEIN RELATED"/>
    <property type="match status" value="1"/>
</dbReference>
<feature type="transmembrane region" description="Helical" evidence="8">
    <location>
        <begin position="163"/>
        <end position="184"/>
    </location>
</feature>
<dbReference type="Pfam" id="PF12301">
    <property type="entry name" value="CD99L2"/>
    <property type="match status" value="1"/>
</dbReference>
<sequence length="222" mass="22331">MMSYLWIFLLASLAFGQEPEDPGLDLGAALDPETAPAATPAPAAPEESAGNADTGGDLDLAAAADPAPTAEPEKPADTPEKLPEDPNGGGLNLEDAFGDPEPEKPADDKPTDDAKGGGSFGDIDLDFDSNDNKPGGKARAADPAPGSDGGPADEPQEASAGKIAGIISAVGAAIVGAVTSYIAYQKKKLCFKIQGGEDPESANKESGAQSDPQVMSNLLKSS</sequence>
<keyword evidence="11" id="KW-1185">Reference proteome</keyword>
<evidence type="ECO:0000256" key="7">
    <source>
        <dbReference type="SAM" id="MobiDB-lite"/>
    </source>
</evidence>
<comment type="similarity">
    <text evidence="2">Belongs to the CD99 family.</text>
</comment>
<feature type="compositionally biased region" description="Low complexity" evidence="7">
    <location>
        <begin position="28"/>
        <end position="70"/>
    </location>
</feature>
<dbReference type="GO" id="GO:0034109">
    <property type="term" value="P:homotypic cell-cell adhesion"/>
    <property type="evidence" value="ECO:0007669"/>
    <property type="project" value="TreeGrafter"/>
</dbReference>
<feature type="compositionally biased region" description="Basic and acidic residues" evidence="7">
    <location>
        <begin position="101"/>
        <end position="115"/>
    </location>
</feature>
<dbReference type="EMBL" id="JAFJMO010000015">
    <property type="protein sequence ID" value="KAJ8255503.1"/>
    <property type="molecule type" value="Genomic_DNA"/>
</dbReference>
<dbReference type="GO" id="GO:0072683">
    <property type="term" value="P:T cell extravasation"/>
    <property type="evidence" value="ECO:0007669"/>
    <property type="project" value="TreeGrafter"/>
</dbReference>
<feature type="compositionally biased region" description="Basic and acidic residues" evidence="7">
    <location>
        <begin position="71"/>
        <end position="84"/>
    </location>
</feature>
<name>A0A9Q1D1K1_CONCO</name>
<evidence type="ECO:0000256" key="8">
    <source>
        <dbReference type="SAM" id="Phobius"/>
    </source>
</evidence>
<feature type="compositionally biased region" description="Polar residues" evidence="7">
    <location>
        <begin position="204"/>
        <end position="222"/>
    </location>
</feature>
<proteinExistence type="inferred from homology"/>
<gene>
    <name evidence="10" type="ORF">COCON_G00193670</name>
</gene>
<feature type="region of interest" description="Disordered" evidence="7">
    <location>
        <begin position="20"/>
        <end position="158"/>
    </location>
</feature>
<evidence type="ECO:0000313" key="10">
    <source>
        <dbReference type="EMBL" id="KAJ8255503.1"/>
    </source>
</evidence>
<dbReference type="GO" id="GO:0005886">
    <property type="term" value="C:plasma membrane"/>
    <property type="evidence" value="ECO:0007669"/>
    <property type="project" value="TreeGrafter"/>
</dbReference>
<evidence type="ECO:0008006" key="12">
    <source>
        <dbReference type="Google" id="ProtNLM"/>
    </source>
</evidence>
<accession>A0A9Q1D1K1</accession>
<evidence type="ECO:0000256" key="2">
    <source>
        <dbReference type="ARBA" id="ARBA00008763"/>
    </source>
</evidence>
<reference evidence="10" key="1">
    <citation type="journal article" date="2023" name="Science">
        <title>Genome structures resolve the early diversification of teleost fishes.</title>
        <authorList>
            <person name="Parey E."/>
            <person name="Louis A."/>
            <person name="Montfort J."/>
            <person name="Bouchez O."/>
            <person name="Roques C."/>
            <person name="Iampietro C."/>
            <person name="Lluch J."/>
            <person name="Castinel A."/>
            <person name="Donnadieu C."/>
            <person name="Desvignes T."/>
            <person name="Floi Bucao C."/>
            <person name="Jouanno E."/>
            <person name="Wen M."/>
            <person name="Mejri S."/>
            <person name="Dirks R."/>
            <person name="Jansen H."/>
            <person name="Henkel C."/>
            <person name="Chen W.J."/>
            <person name="Zahm M."/>
            <person name="Cabau C."/>
            <person name="Klopp C."/>
            <person name="Thompson A.W."/>
            <person name="Robinson-Rechavi M."/>
            <person name="Braasch I."/>
            <person name="Lecointre G."/>
            <person name="Bobe J."/>
            <person name="Postlethwait J.H."/>
            <person name="Berthelot C."/>
            <person name="Roest Crollius H."/>
            <person name="Guiguen Y."/>
        </authorList>
    </citation>
    <scope>NUCLEOTIDE SEQUENCE</scope>
    <source>
        <strain evidence="10">Concon-B</strain>
    </source>
</reference>
<keyword evidence="3 8" id="KW-0812">Transmembrane</keyword>
<keyword evidence="5 8" id="KW-1133">Transmembrane helix</keyword>
<evidence type="ECO:0000256" key="6">
    <source>
        <dbReference type="ARBA" id="ARBA00023136"/>
    </source>
</evidence>
<keyword evidence="6 8" id="KW-0472">Membrane</keyword>
<dbReference type="InterPro" id="IPR022078">
    <property type="entry name" value="CD99L2"/>
</dbReference>